<evidence type="ECO:0000313" key="2">
    <source>
        <dbReference type="Proteomes" id="UP000595841"/>
    </source>
</evidence>
<dbReference type="KEGG" id="pson:JI735_00490"/>
<sequence>MSEEEALKEWFALAGTVRELYIIETDEATGKIKRQIGPSARRKKK</sequence>
<accession>A0A974SDE1</accession>
<dbReference type="EMBL" id="CP068595">
    <property type="protein sequence ID" value="QQZ61329.1"/>
    <property type="molecule type" value="Genomic_DNA"/>
</dbReference>
<organism evidence="1 2">
    <name type="scientific">Paenibacillus sonchi</name>
    <dbReference type="NCBI Taxonomy" id="373687"/>
    <lineage>
        <taxon>Bacteria</taxon>
        <taxon>Bacillati</taxon>
        <taxon>Bacillota</taxon>
        <taxon>Bacilli</taxon>
        <taxon>Bacillales</taxon>
        <taxon>Paenibacillaceae</taxon>
        <taxon>Paenibacillus</taxon>
        <taxon>Paenibacillus sonchi group</taxon>
    </lineage>
</organism>
<proteinExistence type="predicted"/>
<dbReference type="Proteomes" id="UP000595841">
    <property type="component" value="Chromosome"/>
</dbReference>
<gene>
    <name evidence="1" type="ORF">JI735_00490</name>
</gene>
<reference evidence="1 2" key="1">
    <citation type="submission" date="2021-01" db="EMBL/GenBank/DDBJ databases">
        <title>Whole genome sequence of Paenibacillus sonchi LMG 24727 for comparative genomics.</title>
        <authorList>
            <person name="Lee G."/>
            <person name="Kim M.-J."/>
            <person name="Lim K."/>
            <person name="Shin J.-H."/>
        </authorList>
    </citation>
    <scope>NUCLEOTIDE SEQUENCE [LARGE SCALE GENOMIC DNA]</scope>
    <source>
        <strain evidence="1 2">LMG 24727</strain>
    </source>
</reference>
<name>A0A974SDE1_9BACL</name>
<keyword evidence="2" id="KW-1185">Reference proteome</keyword>
<protein>
    <submittedName>
        <fullName evidence="1">Uncharacterized protein</fullName>
    </submittedName>
</protein>
<evidence type="ECO:0000313" key="1">
    <source>
        <dbReference type="EMBL" id="QQZ61329.1"/>
    </source>
</evidence>
<dbReference type="AlphaFoldDB" id="A0A974SDE1"/>
<dbReference type="RefSeq" id="WP_202676928.1">
    <property type="nucleotide sequence ID" value="NZ_CP068595.1"/>
</dbReference>